<feature type="domain" description="N-acetyltransferase" evidence="3">
    <location>
        <begin position="5"/>
        <end position="154"/>
    </location>
</feature>
<protein>
    <submittedName>
        <fullName evidence="4">GNAT family N-acetyltransferase</fullName>
    </submittedName>
</protein>
<dbReference type="SUPFAM" id="SSF55729">
    <property type="entry name" value="Acyl-CoA N-acyltransferases (Nat)"/>
    <property type="match status" value="1"/>
</dbReference>
<dbReference type="Pfam" id="PF13508">
    <property type="entry name" value="Acetyltransf_7"/>
    <property type="match status" value="1"/>
</dbReference>
<dbReference type="RefSeq" id="WP_150967820.1">
    <property type="nucleotide sequence ID" value="NZ_VZDO01000001.1"/>
</dbReference>
<evidence type="ECO:0000313" key="4">
    <source>
        <dbReference type="EMBL" id="KAB0682848.1"/>
    </source>
</evidence>
<dbReference type="InterPro" id="IPR016181">
    <property type="entry name" value="Acyl_CoA_acyltransferase"/>
</dbReference>
<comment type="caution">
    <text evidence="4">The sequence shown here is derived from an EMBL/GenBank/DDBJ whole genome shotgun (WGS) entry which is preliminary data.</text>
</comment>
<keyword evidence="2" id="KW-0012">Acyltransferase</keyword>
<dbReference type="PANTHER" id="PTHR43877:SF1">
    <property type="entry name" value="ACETYLTRANSFERASE"/>
    <property type="match status" value="1"/>
</dbReference>
<keyword evidence="1 4" id="KW-0808">Transferase</keyword>
<evidence type="ECO:0000256" key="2">
    <source>
        <dbReference type="ARBA" id="ARBA00023315"/>
    </source>
</evidence>
<organism evidence="4 5">
    <name type="scientific">Plantimonas leprariae</name>
    <dbReference type="NCBI Taxonomy" id="2615207"/>
    <lineage>
        <taxon>Bacteria</taxon>
        <taxon>Pseudomonadati</taxon>
        <taxon>Pseudomonadota</taxon>
        <taxon>Alphaproteobacteria</taxon>
        <taxon>Hyphomicrobiales</taxon>
        <taxon>Aurantimonadaceae</taxon>
        <taxon>Plantimonas</taxon>
    </lineage>
</organism>
<dbReference type="EMBL" id="VZDO01000001">
    <property type="protein sequence ID" value="KAB0682848.1"/>
    <property type="molecule type" value="Genomic_DNA"/>
</dbReference>
<evidence type="ECO:0000313" key="5">
    <source>
        <dbReference type="Proteomes" id="UP000432089"/>
    </source>
</evidence>
<dbReference type="InterPro" id="IPR050832">
    <property type="entry name" value="Bact_Acetyltransf"/>
</dbReference>
<name>A0A7V7PTA3_9HYPH</name>
<dbReference type="PROSITE" id="PS51186">
    <property type="entry name" value="GNAT"/>
    <property type="match status" value="1"/>
</dbReference>
<dbReference type="PANTHER" id="PTHR43877">
    <property type="entry name" value="AMINOALKYLPHOSPHONATE N-ACETYLTRANSFERASE-RELATED-RELATED"/>
    <property type="match status" value="1"/>
</dbReference>
<gene>
    <name evidence="4" type="ORF">F6X38_01840</name>
</gene>
<evidence type="ECO:0000259" key="3">
    <source>
        <dbReference type="PROSITE" id="PS51186"/>
    </source>
</evidence>
<proteinExistence type="predicted"/>
<sequence length="155" mass="17652">MFRISDYRNCRHYGPLIAERVWTAWWQDSGVALVDFTRHVDEMADDRPIPAAFVAHDQDGYAGSAFLIESDLDERPECRPWIAALWVEEGKRGRGIATALLRAAAAGAAELGHETVHLCCRRHLESFYETRGWRVEERGVGPHDLSVLIHRRKDA</sequence>
<dbReference type="Proteomes" id="UP000432089">
    <property type="component" value="Unassembled WGS sequence"/>
</dbReference>
<evidence type="ECO:0000256" key="1">
    <source>
        <dbReference type="ARBA" id="ARBA00022679"/>
    </source>
</evidence>
<dbReference type="InterPro" id="IPR000182">
    <property type="entry name" value="GNAT_dom"/>
</dbReference>
<reference evidence="4 5" key="1">
    <citation type="submission" date="2019-09" db="EMBL/GenBank/DDBJ databases">
        <title>YIM 132180 draft genome.</title>
        <authorList>
            <person name="Zhang K."/>
        </authorList>
    </citation>
    <scope>NUCLEOTIDE SEQUENCE [LARGE SCALE GENOMIC DNA]</scope>
    <source>
        <strain evidence="4 5">YIM 132180</strain>
    </source>
</reference>
<dbReference type="AlphaFoldDB" id="A0A7V7PTA3"/>
<dbReference type="Gene3D" id="3.40.630.30">
    <property type="match status" value="1"/>
</dbReference>
<keyword evidence="5" id="KW-1185">Reference proteome</keyword>
<accession>A0A7V7PTA3</accession>
<dbReference type="GO" id="GO:0016747">
    <property type="term" value="F:acyltransferase activity, transferring groups other than amino-acyl groups"/>
    <property type="evidence" value="ECO:0007669"/>
    <property type="project" value="InterPro"/>
</dbReference>